<dbReference type="Proteomes" id="UP000320055">
    <property type="component" value="Unassembled WGS sequence"/>
</dbReference>
<dbReference type="RefSeq" id="WP_144875403.1">
    <property type="nucleotide sequence ID" value="NZ_LR214209.1"/>
</dbReference>
<dbReference type="AlphaFoldDB" id="A0A563VZ28"/>
<organism evidence="1 2">
    <name type="scientific">Hyella patelloides LEGE 07179</name>
    <dbReference type="NCBI Taxonomy" id="945734"/>
    <lineage>
        <taxon>Bacteria</taxon>
        <taxon>Bacillati</taxon>
        <taxon>Cyanobacteriota</taxon>
        <taxon>Cyanophyceae</taxon>
        <taxon>Pleurocapsales</taxon>
        <taxon>Hyellaceae</taxon>
        <taxon>Hyella</taxon>
    </lineage>
</organism>
<dbReference type="InterPro" id="IPR014971">
    <property type="entry name" value="KGK"/>
</dbReference>
<name>A0A563VZ28_9CYAN</name>
<dbReference type="Pfam" id="PF08872">
    <property type="entry name" value="KGK"/>
    <property type="match status" value="1"/>
</dbReference>
<sequence length="133" mass="15345">MENKKTFEVLDHENIQANSVVSFPQGRTFKIGQLLERVNFFFRQLTIPELPERFSKEGLSKLPIYATTKGFALEDWNTKGVEAEILDLESGGWKKGKVRMRVVLEFCPDELETIETNNHLENNSLDDIRKTIS</sequence>
<accession>A0A563VZ28</accession>
<gene>
    <name evidence="1" type="ORF">H1P_4750003</name>
</gene>
<keyword evidence="2" id="KW-1185">Reference proteome</keyword>
<dbReference type="OrthoDB" id="454733at2"/>
<reference evidence="1 2" key="1">
    <citation type="submission" date="2019-01" db="EMBL/GenBank/DDBJ databases">
        <authorList>
            <person name="Brito A."/>
        </authorList>
    </citation>
    <scope>NUCLEOTIDE SEQUENCE [LARGE SCALE GENOMIC DNA]</scope>
    <source>
        <strain evidence="1">1</strain>
    </source>
</reference>
<proteinExistence type="predicted"/>
<evidence type="ECO:0000313" key="1">
    <source>
        <dbReference type="EMBL" id="VEP16627.1"/>
    </source>
</evidence>
<evidence type="ECO:0000313" key="2">
    <source>
        <dbReference type="Proteomes" id="UP000320055"/>
    </source>
</evidence>
<evidence type="ECO:0008006" key="3">
    <source>
        <dbReference type="Google" id="ProtNLM"/>
    </source>
</evidence>
<protein>
    <recommendedName>
        <fullName evidence="3">KGK family protein</fullName>
    </recommendedName>
</protein>
<dbReference type="EMBL" id="CAACVJ010000418">
    <property type="protein sequence ID" value="VEP16627.1"/>
    <property type="molecule type" value="Genomic_DNA"/>
</dbReference>